<feature type="transmembrane region" description="Helical" evidence="10">
    <location>
        <begin position="221"/>
        <end position="244"/>
    </location>
</feature>
<organism evidence="12">
    <name type="scientific">Platynereis dumerilii</name>
    <name type="common">Dumeril's clam worm</name>
    <dbReference type="NCBI Taxonomy" id="6359"/>
    <lineage>
        <taxon>Eukaryota</taxon>
        <taxon>Metazoa</taxon>
        <taxon>Spiralia</taxon>
        <taxon>Lophotrochozoa</taxon>
        <taxon>Annelida</taxon>
        <taxon>Polychaeta</taxon>
        <taxon>Errantia</taxon>
        <taxon>Phyllodocida</taxon>
        <taxon>Nereididae</taxon>
        <taxon>Platynereis</taxon>
    </lineage>
</organism>
<accession>A0A0K0PVL4</accession>
<dbReference type="InterPro" id="IPR017452">
    <property type="entry name" value="GPCR_Rhodpsn_7TM"/>
</dbReference>
<evidence type="ECO:0000256" key="1">
    <source>
        <dbReference type="ARBA" id="ARBA00004141"/>
    </source>
</evidence>
<feature type="transmembrane region" description="Helical" evidence="10">
    <location>
        <begin position="127"/>
        <end position="152"/>
    </location>
</feature>
<dbReference type="GO" id="GO:0042923">
    <property type="term" value="F:neuropeptide binding"/>
    <property type="evidence" value="ECO:0007669"/>
    <property type="project" value="TreeGrafter"/>
</dbReference>
<feature type="region of interest" description="Disordered" evidence="9">
    <location>
        <begin position="370"/>
        <end position="390"/>
    </location>
</feature>
<dbReference type="SUPFAM" id="SSF81321">
    <property type="entry name" value="Family A G protein-coupled receptor-like"/>
    <property type="match status" value="1"/>
</dbReference>
<dbReference type="PANTHER" id="PTHR24235">
    <property type="entry name" value="NEUROPEPTIDE Y RECEPTOR"/>
    <property type="match status" value="1"/>
</dbReference>
<protein>
    <submittedName>
        <fullName evidence="12">NKY receptor 1</fullName>
    </submittedName>
</protein>
<evidence type="ECO:0000256" key="10">
    <source>
        <dbReference type="SAM" id="Phobius"/>
    </source>
</evidence>
<feature type="transmembrane region" description="Helical" evidence="10">
    <location>
        <begin position="273"/>
        <end position="293"/>
    </location>
</feature>
<dbReference type="PANTHER" id="PTHR24235:SF29">
    <property type="entry name" value="GH23382P"/>
    <property type="match status" value="1"/>
</dbReference>
<feature type="transmembrane region" description="Helical" evidence="10">
    <location>
        <begin position="164"/>
        <end position="187"/>
    </location>
</feature>
<dbReference type="SMART" id="SM01381">
    <property type="entry name" value="7TM_GPCR_Srsx"/>
    <property type="match status" value="1"/>
</dbReference>
<feature type="domain" description="G-protein coupled receptors family 1 profile" evidence="11">
    <location>
        <begin position="69"/>
        <end position="328"/>
    </location>
</feature>
<evidence type="ECO:0000256" key="8">
    <source>
        <dbReference type="ARBA" id="ARBA00023224"/>
    </source>
</evidence>
<dbReference type="GO" id="GO:0043005">
    <property type="term" value="C:neuron projection"/>
    <property type="evidence" value="ECO:0007669"/>
    <property type="project" value="TreeGrafter"/>
</dbReference>
<name>A0A0K0PVL4_PLADU</name>
<dbReference type="GO" id="GO:0005886">
    <property type="term" value="C:plasma membrane"/>
    <property type="evidence" value="ECO:0007669"/>
    <property type="project" value="TreeGrafter"/>
</dbReference>
<reference evidence="12" key="1">
    <citation type="journal article" date="2015" name="Cell Rep.">
        <title>Large-Scale Combinatorial Deorphanization of Platynereis Neuropeptide GPCRs.</title>
        <authorList>
            <person name="Bauknecht P.M."/>
            <person name="Jekely G."/>
        </authorList>
    </citation>
    <scope>NUCLEOTIDE SEQUENCE</scope>
</reference>
<comment type="similarity">
    <text evidence="2">Belongs to the G-protein coupled receptor 1 family.</text>
</comment>
<keyword evidence="6 10" id="KW-0472">Membrane</keyword>
<keyword evidence="4 10" id="KW-1133">Transmembrane helix</keyword>
<dbReference type="PRINTS" id="PR01012">
    <property type="entry name" value="NRPEPTIDEYR"/>
</dbReference>
<keyword evidence="8" id="KW-0807">Transducer</keyword>
<dbReference type="Gene3D" id="1.20.1070.10">
    <property type="entry name" value="Rhodopsin 7-helix transmembrane proteins"/>
    <property type="match status" value="1"/>
</dbReference>
<keyword evidence="7 12" id="KW-0675">Receptor</keyword>
<dbReference type="PROSITE" id="PS50262">
    <property type="entry name" value="G_PROTEIN_RECEP_F1_2"/>
    <property type="match status" value="1"/>
</dbReference>
<evidence type="ECO:0000256" key="4">
    <source>
        <dbReference type="ARBA" id="ARBA00022989"/>
    </source>
</evidence>
<dbReference type="Pfam" id="PF00001">
    <property type="entry name" value="7tm_1"/>
    <property type="match status" value="1"/>
</dbReference>
<evidence type="ECO:0000256" key="3">
    <source>
        <dbReference type="ARBA" id="ARBA00022692"/>
    </source>
</evidence>
<feature type="transmembrane region" description="Helical" evidence="10">
    <location>
        <begin position="54"/>
        <end position="78"/>
    </location>
</feature>
<comment type="subcellular location">
    <subcellularLocation>
        <location evidence="1">Membrane</location>
        <topology evidence="1">Multi-pass membrane protein</topology>
    </subcellularLocation>
</comment>
<dbReference type="EMBL" id="KP293947">
    <property type="protein sequence ID" value="AKQ63001.1"/>
    <property type="molecule type" value="mRNA"/>
</dbReference>
<dbReference type="CDD" id="cd15203">
    <property type="entry name" value="7tmA_NPYR-like"/>
    <property type="match status" value="1"/>
</dbReference>
<dbReference type="InterPro" id="IPR000611">
    <property type="entry name" value="NPY_rcpt"/>
</dbReference>
<dbReference type="AlphaFoldDB" id="A0A0K0PVL4"/>
<keyword evidence="5" id="KW-0297">G-protein coupled receptor</keyword>
<evidence type="ECO:0000256" key="2">
    <source>
        <dbReference type="ARBA" id="ARBA00010663"/>
    </source>
</evidence>
<dbReference type="PRINTS" id="PR00237">
    <property type="entry name" value="GPCRRHODOPSN"/>
</dbReference>
<feature type="transmembrane region" description="Helical" evidence="10">
    <location>
        <begin position="305"/>
        <end position="330"/>
    </location>
</feature>
<sequence length="418" mass="47108">MSLTQDYDAPVFAIFNNISSLAANFNVSDNGTGNGSAGVNEPDNVMDKAWVRGIFIVLYAVIFLLGISGNTLVVFVVIRNKSMQTITNIFITNLAVSDIMMCLLAVPFTPLSAFLESWVFGEALCHIVPMTLGVSVYVSTLTSTAIAIDRYFVIVHPFKPRMKIFVCLLLIVAIWIVSVSISLPLAIYQKVSWNVKEQTYSCYEHWPKDTARQFFTVTNLILQYIVPCSIITFCYIKVSVVLRIRAKAKIGSGRNRERDEMEIRRKRRANKMLIAMVSIFVCCWLPLNVVHIITEYHKPFGDWIYLFLVFFIAHVIAMSSTIYNPFLYAWMNENFKKEFKTVAPFLFSRRRHSSMNGVTTQYTTVDTHSVLQRSPPHGNGNGNGNSAPANCRNEATAVYNAEGEKVHLQVAEGCPEDD</sequence>
<dbReference type="InterPro" id="IPR000276">
    <property type="entry name" value="GPCR_Rhodpsn"/>
</dbReference>
<evidence type="ECO:0000259" key="11">
    <source>
        <dbReference type="PROSITE" id="PS50262"/>
    </source>
</evidence>
<keyword evidence="3 10" id="KW-0812">Transmembrane</keyword>
<dbReference type="GO" id="GO:0004983">
    <property type="term" value="F:neuropeptide Y receptor activity"/>
    <property type="evidence" value="ECO:0007669"/>
    <property type="project" value="InterPro"/>
</dbReference>
<proteinExistence type="evidence at transcript level"/>
<evidence type="ECO:0000256" key="7">
    <source>
        <dbReference type="ARBA" id="ARBA00023170"/>
    </source>
</evidence>
<evidence type="ECO:0000313" key="12">
    <source>
        <dbReference type="EMBL" id="AKQ63001.1"/>
    </source>
</evidence>
<evidence type="ECO:0000256" key="9">
    <source>
        <dbReference type="SAM" id="MobiDB-lite"/>
    </source>
</evidence>
<evidence type="ECO:0000256" key="5">
    <source>
        <dbReference type="ARBA" id="ARBA00023040"/>
    </source>
</evidence>
<evidence type="ECO:0000256" key="6">
    <source>
        <dbReference type="ARBA" id="ARBA00023136"/>
    </source>
</evidence>
<feature type="transmembrane region" description="Helical" evidence="10">
    <location>
        <begin position="90"/>
        <end position="115"/>
    </location>
</feature>